<organism evidence="11 12">
    <name type="scientific">Candidatus Anaerostipes avistercoris</name>
    <dbReference type="NCBI Taxonomy" id="2838462"/>
    <lineage>
        <taxon>Bacteria</taxon>
        <taxon>Bacillati</taxon>
        <taxon>Bacillota</taxon>
        <taxon>Clostridia</taxon>
        <taxon>Lachnospirales</taxon>
        <taxon>Lachnospiraceae</taxon>
        <taxon>Anaerostipes</taxon>
    </lineage>
</organism>
<feature type="binding site" evidence="9">
    <location>
        <begin position="242"/>
        <end position="243"/>
    </location>
    <ligand>
        <name>ATP</name>
        <dbReference type="ChEBI" id="CHEBI:30616"/>
    </ligand>
</feature>
<dbReference type="EC" id="2.7.1.15" evidence="9"/>
<comment type="pathway">
    <text evidence="9">Carbohydrate metabolism; D-ribose degradation; D-ribose 5-phosphate from beta-D-ribopyranose: step 2/2.</text>
</comment>
<dbReference type="GO" id="GO:0046872">
    <property type="term" value="F:metal ion binding"/>
    <property type="evidence" value="ECO:0007669"/>
    <property type="project" value="UniProtKB-KW"/>
</dbReference>
<dbReference type="PRINTS" id="PR00990">
    <property type="entry name" value="RIBOKINASE"/>
</dbReference>
<dbReference type="GO" id="GO:0005524">
    <property type="term" value="F:ATP binding"/>
    <property type="evidence" value="ECO:0007669"/>
    <property type="project" value="UniProtKB-UniRule"/>
</dbReference>
<feature type="binding site" evidence="9">
    <location>
        <position position="276"/>
    </location>
    <ligand>
        <name>K(+)</name>
        <dbReference type="ChEBI" id="CHEBI:29103"/>
    </ligand>
</feature>
<keyword evidence="9" id="KW-0963">Cytoplasm</keyword>
<reference evidence="11" key="2">
    <citation type="submission" date="2021-04" db="EMBL/GenBank/DDBJ databases">
        <authorList>
            <person name="Gilroy R."/>
        </authorList>
    </citation>
    <scope>NUCLEOTIDE SEQUENCE</scope>
    <source>
        <strain evidence="11">ChiSjej3B21-8574</strain>
    </source>
</reference>
<feature type="binding site" evidence="9">
    <location>
        <position position="278"/>
    </location>
    <ligand>
        <name>K(+)</name>
        <dbReference type="ChEBI" id="CHEBI:29103"/>
    </ligand>
</feature>
<dbReference type="GO" id="GO:0004747">
    <property type="term" value="F:ribokinase activity"/>
    <property type="evidence" value="ECO:0007669"/>
    <property type="project" value="UniProtKB-UniRule"/>
</dbReference>
<evidence type="ECO:0000256" key="1">
    <source>
        <dbReference type="ARBA" id="ARBA00022679"/>
    </source>
</evidence>
<comment type="catalytic activity">
    <reaction evidence="9">
        <text>D-ribose + ATP = D-ribose 5-phosphate + ADP + H(+)</text>
        <dbReference type="Rhea" id="RHEA:13697"/>
        <dbReference type="ChEBI" id="CHEBI:15378"/>
        <dbReference type="ChEBI" id="CHEBI:30616"/>
        <dbReference type="ChEBI" id="CHEBI:47013"/>
        <dbReference type="ChEBI" id="CHEBI:78346"/>
        <dbReference type="ChEBI" id="CHEBI:456216"/>
        <dbReference type="EC" id="2.7.1.15"/>
    </reaction>
</comment>
<dbReference type="InterPro" id="IPR002139">
    <property type="entry name" value="Ribo/fructo_kinase"/>
</dbReference>
<evidence type="ECO:0000256" key="2">
    <source>
        <dbReference type="ARBA" id="ARBA00022723"/>
    </source>
</evidence>
<evidence type="ECO:0000256" key="7">
    <source>
        <dbReference type="ARBA" id="ARBA00022958"/>
    </source>
</evidence>
<evidence type="ECO:0000313" key="11">
    <source>
        <dbReference type="EMBL" id="HJC49524.1"/>
    </source>
</evidence>
<keyword evidence="7 9" id="KW-0630">Potassium</keyword>
<feature type="binding site" evidence="9">
    <location>
        <begin position="38"/>
        <end position="42"/>
    </location>
    <ligand>
        <name>substrate</name>
    </ligand>
</feature>
<feature type="binding site" evidence="9">
    <location>
        <position position="179"/>
    </location>
    <ligand>
        <name>ATP</name>
        <dbReference type="ChEBI" id="CHEBI:30616"/>
    </ligand>
</feature>
<evidence type="ECO:0000256" key="6">
    <source>
        <dbReference type="ARBA" id="ARBA00022842"/>
    </source>
</evidence>
<evidence type="ECO:0000256" key="8">
    <source>
        <dbReference type="ARBA" id="ARBA00023277"/>
    </source>
</evidence>
<evidence type="ECO:0000256" key="3">
    <source>
        <dbReference type="ARBA" id="ARBA00022741"/>
    </source>
</evidence>
<feature type="binding site" evidence="9">
    <location>
        <begin position="211"/>
        <end position="216"/>
    </location>
    <ligand>
        <name>ATP</name>
        <dbReference type="ChEBI" id="CHEBI:30616"/>
    </ligand>
</feature>
<feature type="binding site" evidence="9">
    <location>
        <position position="273"/>
    </location>
    <ligand>
        <name>K(+)</name>
        <dbReference type="ChEBI" id="CHEBI:29103"/>
    </ligand>
</feature>
<evidence type="ECO:0000259" key="10">
    <source>
        <dbReference type="Pfam" id="PF00294"/>
    </source>
</evidence>
<evidence type="ECO:0000256" key="5">
    <source>
        <dbReference type="ARBA" id="ARBA00022840"/>
    </source>
</evidence>
<comment type="similarity">
    <text evidence="9">Belongs to the carbohydrate kinase PfkB family. Ribokinase subfamily.</text>
</comment>
<dbReference type="PANTHER" id="PTHR10584">
    <property type="entry name" value="SUGAR KINASE"/>
    <property type="match status" value="1"/>
</dbReference>
<evidence type="ECO:0000313" key="12">
    <source>
        <dbReference type="Proteomes" id="UP000823904"/>
    </source>
</evidence>
<keyword evidence="3 9" id="KW-0547">Nucleotide-binding</keyword>
<comment type="caution">
    <text evidence="9">Lacks conserved residue(s) required for the propagation of feature annotation.</text>
</comment>
<protein>
    <recommendedName>
        <fullName evidence="9">Ribokinase</fullName>
        <shortName evidence="9">RK</shortName>
        <ecNumber evidence="9">2.7.1.15</ecNumber>
    </recommendedName>
</protein>
<comment type="caution">
    <text evidence="11">The sequence shown here is derived from an EMBL/GenBank/DDBJ whole genome shotgun (WGS) entry which is preliminary data.</text>
</comment>
<feature type="binding site" evidence="9">
    <location>
        <position position="239"/>
    </location>
    <ligand>
        <name>K(+)</name>
        <dbReference type="ChEBI" id="CHEBI:29103"/>
    </ligand>
</feature>
<gene>
    <name evidence="9" type="primary">rbsK</name>
    <name evidence="11" type="ORF">H9754_02910</name>
</gene>
<dbReference type="Pfam" id="PF00294">
    <property type="entry name" value="PfkB"/>
    <property type="match status" value="1"/>
</dbReference>
<keyword evidence="2 9" id="KW-0479">Metal-binding</keyword>
<dbReference type="EMBL" id="DWWD01000016">
    <property type="protein sequence ID" value="HJC49524.1"/>
    <property type="molecule type" value="Genomic_DNA"/>
</dbReference>
<keyword evidence="6 9" id="KW-0460">Magnesium</keyword>
<dbReference type="InterPro" id="IPR011611">
    <property type="entry name" value="PfkB_dom"/>
</dbReference>
<dbReference type="Gene3D" id="3.40.1190.20">
    <property type="match status" value="1"/>
</dbReference>
<evidence type="ECO:0000256" key="9">
    <source>
        <dbReference type="HAMAP-Rule" id="MF_01987"/>
    </source>
</evidence>
<dbReference type="GO" id="GO:0019303">
    <property type="term" value="P:D-ribose catabolic process"/>
    <property type="evidence" value="ECO:0007669"/>
    <property type="project" value="UniProtKB-UniRule"/>
</dbReference>
<keyword evidence="5 9" id="KW-0067">ATP-binding</keyword>
<dbReference type="GO" id="GO:0005737">
    <property type="term" value="C:cytoplasm"/>
    <property type="evidence" value="ECO:0007669"/>
    <property type="project" value="UniProtKB-SubCell"/>
</dbReference>
<dbReference type="Proteomes" id="UP000823904">
    <property type="component" value="Unassembled WGS sequence"/>
</dbReference>
<keyword evidence="8 9" id="KW-0119">Carbohydrate metabolism</keyword>
<comment type="function">
    <text evidence="9">Catalyzes the phosphorylation of ribose at O-5 in a reaction requiring ATP and magnesium. The resulting D-ribose-5-phosphate can then be used either for sythesis of nucleotides, histidine, and tryptophan, or as a component of the pentose phosphate pathway.</text>
</comment>
<comment type="subcellular location">
    <subcellularLocation>
        <location evidence="9">Cytoplasm</location>
    </subcellularLocation>
</comment>
<proteinExistence type="inferred from homology"/>
<feature type="binding site" evidence="9">
    <location>
        <position position="237"/>
    </location>
    <ligand>
        <name>K(+)</name>
        <dbReference type="ChEBI" id="CHEBI:29103"/>
    </ligand>
</feature>
<sequence>MKVLNYGSLNYDYVYEVDHINQPGETQSCVRRNVFCGGKGLNQSVALARAGVSVYQGGLTGEDGQMFLEVCRENGIDTSCLGRVEGPSGHAVIQLDRSGENCILIYGGANQSQTREWMDKTLDHFGEGDLLLLQNEVNGLDYLIDQAYAKGMVIVLNPSPWDDKLKACDLKKVSVFLINEVEGGQITGEQEPERILDKMQQLYPDAQTVLTLGSKGAIWQGRGQRVRQKAYKVDVVDTTAAGDTFTGYFIAGMTEHMPVEENMRRAARASAIAVSRMGAAPSIPALSEVER</sequence>
<reference evidence="11" key="1">
    <citation type="journal article" date="2021" name="PeerJ">
        <title>Extensive microbial diversity within the chicken gut microbiome revealed by metagenomics and culture.</title>
        <authorList>
            <person name="Gilroy R."/>
            <person name="Ravi A."/>
            <person name="Getino M."/>
            <person name="Pursley I."/>
            <person name="Horton D.L."/>
            <person name="Alikhan N.F."/>
            <person name="Baker D."/>
            <person name="Gharbi K."/>
            <person name="Hall N."/>
            <person name="Watson M."/>
            <person name="Adriaenssens E.M."/>
            <person name="Foster-Nyarko E."/>
            <person name="Jarju S."/>
            <person name="Secka A."/>
            <person name="Antonio M."/>
            <person name="Oren A."/>
            <person name="Chaudhuri R.R."/>
            <person name="La Ragione R."/>
            <person name="Hildebrand F."/>
            <person name="Pallen M.J."/>
        </authorList>
    </citation>
    <scope>NUCLEOTIDE SEQUENCE</scope>
    <source>
        <strain evidence="11">ChiSjej3B21-8574</strain>
    </source>
</reference>
<evidence type="ECO:0000256" key="4">
    <source>
        <dbReference type="ARBA" id="ARBA00022777"/>
    </source>
</evidence>
<dbReference type="InterPro" id="IPR011877">
    <property type="entry name" value="Ribokinase"/>
</dbReference>
<dbReference type="CDD" id="cd01174">
    <property type="entry name" value="ribokinase"/>
    <property type="match status" value="1"/>
</dbReference>
<feature type="active site" description="Proton acceptor" evidence="9">
    <location>
        <position position="243"/>
    </location>
</feature>
<keyword evidence="4 9" id="KW-0418">Kinase</keyword>
<keyword evidence="1 9" id="KW-0808">Transferase</keyword>
<feature type="domain" description="Carbohydrate kinase PfkB" evidence="10">
    <location>
        <begin position="2"/>
        <end position="285"/>
    </location>
</feature>
<feature type="binding site" evidence="9">
    <location>
        <position position="136"/>
    </location>
    <ligand>
        <name>substrate</name>
    </ligand>
</feature>
<comment type="subunit">
    <text evidence="9">Homodimer.</text>
</comment>
<feature type="binding site" evidence="9">
    <location>
        <position position="243"/>
    </location>
    <ligand>
        <name>substrate</name>
    </ligand>
</feature>
<dbReference type="AlphaFoldDB" id="A0A9D2PHW0"/>
<accession>A0A9D2PHW0</accession>
<dbReference type="InterPro" id="IPR029056">
    <property type="entry name" value="Ribokinase-like"/>
</dbReference>
<feature type="binding site" evidence="9">
    <location>
        <begin position="10"/>
        <end position="12"/>
    </location>
    <ligand>
        <name>substrate</name>
    </ligand>
</feature>
<comment type="cofactor">
    <cofactor evidence="9">
        <name>Mg(2+)</name>
        <dbReference type="ChEBI" id="CHEBI:18420"/>
    </cofactor>
    <text evidence="9">Requires a divalent cation, most likely magnesium in vivo, as an electrophilic catalyst to aid phosphoryl group transfer. It is the chelate of the metal and the nucleotide that is the actual substrate.</text>
</comment>
<name>A0A9D2PHW0_9FIRM</name>
<dbReference type="PANTHER" id="PTHR10584:SF166">
    <property type="entry name" value="RIBOKINASE"/>
    <property type="match status" value="1"/>
</dbReference>
<comment type="activity regulation">
    <text evidence="9">Activated by a monovalent cation that binds near, but not in, the active site. The most likely occupant of the site in vivo is potassium. Ion binding induces a conformational change that may alter substrate affinity.</text>
</comment>
<feature type="binding site" evidence="9">
    <location>
        <position position="282"/>
    </location>
    <ligand>
        <name>K(+)</name>
        <dbReference type="ChEBI" id="CHEBI:29103"/>
    </ligand>
</feature>
<dbReference type="HAMAP" id="MF_01987">
    <property type="entry name" value="Ribokinase"/>
    <property type="match status" value="1"/>
</dbReference>
<dbReference type="SUPFAM" id="SSF53613">
    <property type="entry name" value="Ribokinase-like"/>
    <property type="match status" value="1"/>
</dbReference>